<dbReference type="Proteomes" id="UP001199642">
    <property type="component" value="Chromosome"/>
</dbReference>
<evidence type="ECO:0000313" key="2">
    <source>
        <dbReference type="EMBL" id="UGS26340.1"/>
    </source>
</evidence>
<protein>
    <recommendedName>
        <fullName evidence="4">LysM domain-containing protein</fullName>
    </recommendedName>
</protein>
<reference evidence="2 3" key="1">
    <citation type="submission" date="2023-01" db="EMBL/GenBank/DDBJ databases">
        <title>Characterization of estradiol degrading bacteria Microbacterium sp. MZT7 and reveal degrading genes through genome analysis.</title>
        <authorList>
            <person name="Hao P."/>
            <person name="Gao Y."/>
        </authorList>
    </citation>
    <scope>NUCLEOTIDE SEQUENCE [LARGE SCALE GENOMIC DNA]</scope>
    <source>
        <strain evidence="2 3">MZT7</strain>
    </source>
</reference>
<proteinExistence type="predicted"/>
<evidence type="ECO:0000313" key="3">
    <source>
        <dbReference type="Proteomes" id="UP001199642"/>
    </source>
</evidence>
<name>A0ABY3RTV5_9MICO</name>
<dbReference type="EMBL" id="CP082781">
    <property type="protein sequence ID" value="UGS26340.1"/>
    <property type="molecule type" value="Genomic_DNA"/>
</dbReference>
<keyword evidence="3" id="KW-1185">Reference proteome</keyword>
<feature type="signal peptide" evidence="1">
    <location>
        <begin position="1"/>
        <end position="35"/>
    </location>
</feature>
<feature type="chain" id="PRO_5046053511" description="LysM domain-containing protein" evidence="1">
    <location>
        <begin position="36"/>
        <end position="181"/>
    </location>
</feature>
<sequence>MSQASKIALVAGGVLAAFALAAGATVVALNPPAYAAAEQPDPTPTTAQTVGQKPDGYAWFNDGTLGIPADADGNGACRSNAVIELTSPNNENPGQEVYAELHGELKDTGPREFATGTTTVDDEGRPTSYTVAAGDVLASINTRFCATGIGAIEWRQGWTIQPGEVLNLRPNPDEPFVRQYL</sequence>
<keyword evidence="1" id="KW-0732">Signal</keyword>
<evidence type="ECO:0000256" key="1">
    <source>
        <dbReference type="SAM" id="SignalP"/>
    </source>
</evidence>
<gene>
    <name evidence="2" type="ORF">K8F61_17195</name>
</gene>
<organism evidence="2 3">
    <name type="scientific">Microbacterium resistens</name>
    <dbReference type="NCBI Taxonomy" id="156977"/>
    <lineage>
        <taxon>Bacteria</taxon>
        <taxon>Bacillati</taxon>
        <taxon>Actinomycetota</taxon>
        <taxon>Actinomycetes</taxon>
        <taxon>Micrococcales</taxon>
        <taxon>Microbacteriaceae</taxon>
        <taxon>Microbacterium</taxon>
    </lineage>
</organism>
<accession>A0ABY3RTV5</accession>
<dbReference type="RefSeq" id="WP_231820057.1">
    <property type="nucleotide sequence ID" value="NZ_CP082781.1"/>
</dbReference>
<evidence type="ECO:0008006" key="4">
    <source>
        <dbReference type="Google" id="ProtNLM"/>
    </source>
</evidence>